<evidence type="ECO:0000259" key="11">
    <source>
        <dbReference type="PROSITE" id="PS50883"/>
    </source>
</evidence>
<dbReference type="PANTHER" id="PTHR33121:SF79">
    <property type="entry name" value="CYCLIC DI-GMP PHOSPHODIESTERASE PDED-RELATED"/>
    <property type="match status" value="1"/>
</dbReference>
<keyword evidence="3" id="KW-1003">Cell membrane</keyword>
<evidence type="ECO:0000256" key="4">
    <source>
        <dbReference type="ARBA" id="ARBA00022636"/>
    </source>
</evidence>
<keyword evidence="5 10" id="KW-0812">Transmembrane</keyword>
<keyword evidence="8 10" id="KW-0472">Membrane</keyword>
<keyword evidence="6" id="KW-0378">Hydrolase</keyword>
<organism evidence="12 13">
    <name type="scientific">Cohaesibacter marisflavi</name>
    <dbReference type="NCBI Taxonomy" id="655353"/>
    <lineage>
        <taxon>Bacteria</taxon>
        <taxon>Pseudomonadati</taxon>
        <taxon>Pseudomonadota</taxon>
        <taxon>Alphaproteobacteria</taxon>
        <taxon>Hyphomicrobiales</taxon>
        <taxon>Cohaesibacteraceae</taxon>
    </lineage>
</organism>
<dbReference type="InterPro" id="IPR024744">
    <property type="entry name" value="CSS-motif_dom"/>
</dbReference>
<keyword evidence="7 10" id="KW-1133">Transmembrane helix</keyword>
<dbReference type="STRING" id="655353.SAMN04488056_104205"/>
<keyword evidence="4" id="KW-0973">c-di-GMP</keyword>
<evidence type="ECO:0000256" key="2">
    <source>
        <dbReference type="ARBA" id="ARBA00012282"/>
    </source>
</evidence>
<keyword evidence="13" id="KW-1185">Reference proteome</keyword>
<evidence type="ECO:0000256" key="10">
    <source>
        <dbReference type="SAM" id="Phobius"/>
    </source>
</evidence>
<dbReference type="OrthoDB" id="9814202at2"/>
<dbReference type="Proteomes" id="UP000199236">
    <property type="component" value="Unassembled WGS sequence"/>
</dbReference>
<reference evidence="12 13" key="1">
    <citation type="submission" date="2016-10" db="EMBL/GenBank/DDBJ databases">
        <authorList>
            <person name="de Groot N.N."/>
        </authorList>
    </citation>
    <scope>NUCLEOTIDE SEQUENCE [LARGE SCALE GENOMIC DNA]</scope>
    <source>
        <strain evidence="12 13">CGMCC 1.9157</strain>
    </source>
</reference>
<dbReference type="Gene3D" id="3.20.20.450">
    <property type="entry name" value="EAL domain"/>
    <property type="match status" value="1"/>
</dbReference>
<dbReference type="Pfam" id="PF00563">
    <property type="entry name" value="EAL"/>
    <property type="match status" value="1"/>
</dbReference>
<dbReference type="PANTHER" id="PTHR33121">
    <property type="entry name" value="CYCLIC DI-GMP PHOSPHODIESTERASE PDEF"/>
    <property type="match status" value="1"/>
</dbReference>
<evidence type="ECO:0000256" key="5">
    <source>
        <dbReference type="ARBA" id="ARBA00022692"/>
    </source>
</evidence>
<feature type="domain" description="EAL" evidence="11">
    <location>
        <begin position="294"/>
        <end position="547"/>
    </location>
</feature>
<dbReference type="Pfam" id="PF12792">
    <property type="entry name" value="CSS-motif"/>
    <property type="match status" value="1"/>
</dbReference>
<dbReference type="InterPro" id="IPR001633">
    <property type="entry name" value="EAL_dom"/>
</dbReference>
<sequence length="568" mass="63411">MVNPLLAAADYSLAREGKCALKNRFRSIILLFLGVVLGIFPVFAAHIAMRDYLMGRGERFLDQTAQRTLVRAETFVQEAIDVFSALPHFRVPVCDNALQERFRGMMLRHSVLHDVGLIYNGEYMYCSSIKESTSFQPTSSQVIGAVDHLSYRAVRDSLTGKEGLLVQWHITEFVSIGGFILVENFVPQGMQTDYVDFYRISMKLKNNETITESTPVSRLRQRAPFYSFEPDPNWVKDLITHEVNSSRYPLTVSVALPFSAVWDSFGGVMRVVDGLGILTGALIMFFFVRMGLRKPDPYVSLEQAIKRKEFVPYYQPILDIQSGRLAGCEVLVRWRKPDGTILSPGHFIDVAEASGLALPMTALLMEQVAEDLSESYAKHPNLKVAINLFNKHFEDLAIVREVEQVFGNSGVRFEQLVLEVTERLPLENLDRARAIIARLQELGIRVALDDAGTGHGGFAYLQKLGMDIIKIDKLFVDTITAETETVPIIDSLSQMAKGMDMVVVAEGVETDEQLDYLRRSGIDEAQGFLFSPALPASAYLQLVGALGGKNQKKKQIPAANKDNVKTVS</sequence>
<dbReference type="SMART" id="SM00052">
    <property type="entry name" value="EAL"/>
    <property type="match status" value="1"/>
</dbReference>
<dbReference type="CDD" id="cd01948">
    <property type="entry name" value="EAL"/>
    <property type="match status" value="1"/>
</dbReference>
<protein>
    <recommendedName>
        <fullName evidence="2">cyclic-guanylate-specific phosphodiesterase</fullName>
        <ecNumber evidence="2">3.1.4.52</ecNumber>
    </recommendedName>
</protein>
<dbReference type="AlphaFoldDB" id="A0A1I5FTS0"/>
<evidence type="ECO:0000256" key="9">
    <source>
        <dbReference type="ARBA" id="ARBA00034290"/>
    </source>
</evidence>
<dbReference type="GO" id="GO:0005886">
    <property type="term" value="C:plasma membrane"/>
    <property type="evidence" value="ECO:0007669"/>
    <property type="project" value="UniProtKB-SubCell"/>
</dbReference>
<evidence type="ECO:0000256" key="3">
    <source>
        <dbReference type="ARBA" id="ARBA00022475"/>
    </source>
</evidence>
<evidence type="ECO:0000256" key="6">
    <source>
        <dbReference type="ARBA" id="ARBA00022801"/>
    </source>
</evidence>
<dbReference type="GO" id="GO:0071111">
    <property type="term" value="F:cyclic-guanylate-specific phosphodiesterase activity"/>
    <property type="evidence" value="ECO:0007669"/>
    <property type="project" value="UniProtKB-EC"/>
</dbReference>
<comment type="catalytic activity">
    <reaction evidence="9">
        <text>3',3'-c-di-GMP + H2O = 5'-phosphoguanylyl(3'-&gt;5')guanosine + H(+)</text>
        <dbReference type="Rhea" id="RHEA:24902"/>
        <dbReference type="ChEBI" id="CHEBI:15377"/>
        <dbReference type="ChEBI" id="CHEBI:15378"/>
        <dbReference type="ChEBI" id="CHEBI:58754"/>
        <dbReference type="ChEBI" id="CHEBI:58805"/>
        <dbReference type="EC" id="3.1.4.52"/>
    </reaction>
</comment>
<name>A0A1I5FTS0_9HYPH</name>
<dbReference type="InterPro" id="IPR050706">
    <property type="entry name" value="Cyclic-di-GMP_PDE-like"/>
</dbReference>
<evidence type="ECO:0000313" key="13">
    <source>
        <dbReference type="Proteomes" id="UP000199236"/>
    </source>
</evidence>
<dbReference type="PROSITE" id="PS50883">
    <property type="entry name" value="EAL"/>
    <property type="match status" value="1"/>
</dbReference>
<dbReference type="InterPro" id="IPR035919">
    <property type="entry name" value="EAL_sf"/>
</dbReference>
<evidence type="ECO:0000256" key="8">
    <source>
        <dbReference type="ARBA" id="ARBA00023136"/>
    </source>
</evidence>
<comment type="subcellular location">
    <subcellularLocation>
        <location evidence="1">Cell membrane</location>
        <topology evidence="1">Multi-pass membrane protein</topology>
    </subcellularLocation>
</comment>
<evidence type="ECO:0000256" key="1">
    <source>
        <dbReference type="ARBA" id="ARBA00004651"/>
    </source>
</evidence>
<dbReference type="SUPFAM" id="SSF141868">
    <property type="entry name" value="EAL domain-like"/>
    <property type="match status" value="1"/>
</dbReference>
<dbReference type="EMBL" id="FOVR01000004">
    <property type="protein sequence ID" value="SFO27165.1"/>
    <property type="molecule type" value="Genomic_DNA"/>
</dbReference>
<gene>
    <name evidence="12" type="ORF">SAMN04488056_104205</name>
</gene>
<feature type="transmembrane region" description="Helical" evidence="10">
    <location>
        <begin position="28"/>
        <end position="49"/>
    </location>
</feature>
<dbReference type="EC" id="3.1.4.52" evidence="2"/>
<evidence type="ECO:0000313" key="12">
    <source>
        <dbReference type="EMBL" id="SFO27165.1"/>
    </source>
</evidence>
<proteinExistence type="predicted"/>
<accession>A0A1I5FTS0</accession>
<evidence type="ECO:0000256" key="7">
    <source>
        <dbReference type="ARBA" id="ARBA00022989"/>
    </source>
</evidence>